<dbReference type="OrthoDB" id="139771at2157"/>
<reference evidence="2 3" key="1">
    <citation type="submission" date="2017-08" db="EMBL/GenBank/DDBJ databases">
        <title>Resequencing and Reannotation of the genome of Pyrococcus furiosus type strain DSM3638.</title>
        <authorList>
            <person name="Reichelt R.M."/>
            <person name="Bunk B."/>
        </authorList>
    </citation>
    <scope>NUCLEOTIDE SEQUENCE [LARGE SCALE GENOMIC DNA]</scope>
    <source>
        <strain evidence="2 3">DSM 3638</strain>
    </source>
</reference>
<dbReference type="GO" id="GO:0008270">
    <property type="term" value="F:zinc ion binding"/>
    <property type="evidence" value="ECO:0007669"/>
    <property type="project" value="InterPro"/>
</dbReference>
<dbReference type="InterPro" id="IPR027268">
    <property type="entry name" value="Peptidase_M4/M1_CTD_sf"/>
</dbReference>
<protein>
    <submittedName>
        <fullName evidence="2">Aminopeptidase</fullName>
    </submittedName>
</protein>
<dbReference type="RefSeq" id="WP_004068683.1">
    <property type="nucleotide sequence ID" value="NC_003413.1"/>
</dbReference>
<dbReference type="Proteomes" id="UP000324354">
    <property type="component" value="Chromosome"/>
</dbReference>
<dbReference type="AlphaFoldDB" id="A0A5C0XQY4"/>
<keyword evidence="2" id="KW-0031">Aminopeptidase</keyword>
<sequence>MKRKALAVFLISFLVLSVGYILWSNNPVPSSKQEKLQLYIEYPSKVEEKSIYGAFPYFLTNYSVIANITVITLNHHLKVRWDFIITNRSGNYTVLYIKSPNFGRLSMVVEGVQVNISKLSRYSLPQYYAQVILLNVTYPKGIPIHGTLEYETTINSSFTKYILGDFVKFSPIYYPETYPSTIVFSTEWLLPISSVGILVNSNSLYNPIPEIYNLTLILPSNYIVLSDYYLPRVWHKDEKLVVMFKNVKPNPTNYRFIYIYNQNLFQKTKITIRNIKLIIYSPKNNYLNAQELANITAQIVWHYVDRLSILPYQEINVFFNPDIIFGEEFEYFGKGIIIVGFRAHHGFLRNEDILPTIAHELAHLWFGSYVHFGRLDESLATLMEFDVSELTGENLKEREDRAVRNFKRYGMPLAQVYQDGILDPQVRLGVEYYKGAFVFRSLQFVLGNETFFEGLRELLRECHGKECNLTDVQNVFEKVSGQDLDWFFKEWFYTAKVPDYEVKNLTVTQKNSKYSLTFEIVDKSNFTMPLEVEVITPKEKLVKKVWIRGEAKVSFELNDKPLKIILDPNEWMVNENKKDNVKGIEIIIE</sequence>
<evidence type="ECO:0000259" key="1">
    <source>
        <dbReference type="Pfam" id="PF01433"/>
    </source>
</evidence>
<keyword evidence="2" id="KW-0645">Protease</keyword>
<organism evidence="2 3">
    <name type="scientific">Pyrococcus furiosus (strain ATCC 43587 / DSM 3638 / JCM 8422 / Vc1)</name>
    <dbReference type="NCBI Taxonomy" id="186497"/>
    <lineage>
        <taxon>Archaea</taxon>
        <taxon>Methanobacteriati</taxon>
        <taxon>Methanobacteriota</taxon>
        <taxon>Thermococci</taxon>
        <taxon>Thermococcales</taxon>
        <taxon>Thermococcaceae</taxon>
        <taxon>Pyrococcus</taxon>
    </lineage>
</organism>
<dbReference type="Gene3D" id="1.10.390.10">
    <property type="entry name" value="Neutral Protease Domain 2"/>
    <property type="match status" value="1"/>
</dbReference>
<dbReference type="SUPFAM" id="SSF55486">
    <property type="entry name" value="Metalloproteases ('zincins'), catalytic domain"/>
    <property type="match status" value="1"/>
</dbReference>
<dbReference type="GeneID" id="41713891"/>
<dbReference type="GeneID" id="13301110"/>
<dbReference type="GO" id="GO:0008237">
    <property type="term" value="F:metallopeptidase activity"/>
    <property type="evidence" value="ECO:0007669"/>
    <property type="project" value="InterPro"/>
</dbReference>
<evidence type="ECO:0000313" key="2">
    <source>
        <dbReference type="EMBL" id="QEK79656.1"/>
    </source>
</evidence>
<dbReference type="GO" id="GO:0004177">
    <property type="term" value="F:aminopeptidase activity"/>
    <property type="evidence" value="ECO:0007669"/>
    <property type="project" value="UniProtKB-KW"/>
</dbReference>
<proteinExistence type="predicted"/>
<dbReference type="Pfam" id="PF01433">
    <property type="entry name" value="Peptidase_M1"/>
    <property type="match status" value="1"/>
</dbReference>
<keyword evidence="2" id="KW-0378">Hydrolase</keyword>
<accession>A0A5C0XQY4</accession>
<evidence type="ECO:0000313" key="3">
    <source>
        <dbReference type="Proteomes" id="UP000324354"/>
    </source>
</evidence>
<dbReference type="InterPro" id="IPR014782">
    <property type="entry name" value="Peptidase_M1_dom"/>
</dbReference>
<dbReference type="EMBL" id="CP023154">
    <property type="protein sequence ID" value="QEK79656.1"/>
    <property type="molecule type" value="Genomic_DNA"/>
</dbReference>
<feature type="domain" description="Peptidase M1 membrane alanine aminopeptidase" evidence="1">
    <location>
        <begin position="350"/>
        <end position="491"/>
    </location>
</feature>
<name>A0A5C0XQY4_PYRFU</name>
<gene>
    <name evidence="2" type="ORF">PFDSM3638_10430</name>
</gene>